<accession>A0AAD4GHM0</accession>
<evidence type="ECO:0000256" key="2">
    <source>
        <dbReference type="ARBA" id="ARBA00022771"/>
    </source>
</evidence>
<dbReference type="PROSITE" id="PS01357">
    <property type="entry name" value="ZF_ZZ_1"/>
    <property type="match status" value="1"/>
</dbReference>
<dbReference type="EMBL" id="WHUW01000005">
    <property type="protein sequence ID" value="KAF8445681.1"/>
    <property type="molecule type" value="Genomic_DNA"/>
</dbReference>
<evidence type="ECO:0000313" key="8">
    <source>
        <dbReference type="Proteomes" id="UP001194468"/>
    </source>
</evidence>
<feature type="region of interest" description="Disordered" evidence="5">
    <location>
        <begin position="944"/>
        <end position="1023"/>
    </location>
</feature>
<dbReference type="SMART" id="SM00291">
    <property type="entry name" value="ZnF_ZZ"/>
    <property type="match status" value="4"/>
</dbReference>
<dbReference type="Pfam" id="PF16158">
    <property type="entry name" value="N_BRCA1_IG"/>
    <property type="match status" value="1"/>
</dbReference>
<feature type="compositionally biased region" description="Polar residues" evidence="5">
    <location>
        <begin position="995"/>
        <end position="1006"/>
    </location>
</feature>
<dbReference type="Proteomes" id="UP001194468">
    <property type="component" value="Unassembled WGS sequence"/>
</dbReference>
<feature type="compositionally biased region" description="Pro residues" evidence="5">
    <location>
        <begin position="144"/>
        <end position="157"/>
    </location>
</feature>
<dbReference type="Gene3D" id="2.60.40.10">
    <property type="entry name" value="Immunoglobulins"/>
    <property type="match status" value="1"/>
</dbReference>
<dbReference type="AlphaFoldDB" id="A0AAD4GHM0"/>
<feature type="region of interest" description="Disordered" evidence="5">
    <location>
        <begin position="137"/>
        <end position="157"/>
    </location>
</feature>
<dbReference type="InterPro" id="IPR043145">
    <property type="entry name" value="Znf_ZZ_sf"/>
</dbReference>
<name>A0AAD4GHM0_BOLED</name>
<sequence length="1036" mass="112919">MFTVKATYRNETRRFTFPESIFFPTYNELHHQLYRVFPISHNYYLSRLIFSPDASKPGRILIGKEIHSAEDYDPRVAPLRRLWPNPLLRFTIFDETPHKVPGRGSERSSLYSDFAVPPSNMSTSPSPVVSRHNGVTAPNSHALIPPPPPPPRPPTTCVVPLPPSPSKVFSPPSIPTSSKSYSSECGTAGTAPCCSITKGRADIQVLLSSFKEDLEHILCRTLGTGNEEKPSAARVEESTSRASDVDIIHPRNETSGSVANASSHWCFVCKTSFTGVWYGCIKCPWHAVCPSCFSKSHSAHTLSFGPSHIVQQRSIDCSIQVSAQRVRESTARNSISQSTPAGPAGEPALPVHHGVVCDSCSKTIVGIRHKCLDCPDYDLCAGCMESGVTEQHNPFHEFFDIETPGRVYVHTVFDGNRDRPFGGRQQPSSSDHNPVTRQGSAGTPADLPIRHSASCNLCDSAIVGERFKCVTCPGKVLSVDRNGYVLIYLDFDTCSSCFRITTEQHPAHGFVRVNRPEDLMMRNSIALRPVAHHAECNSCRKMVRGARYKCMHPSCPDFDLCSDCEALPIPVHPLNHPMLKLRTSDTVIPTVYRVGRTQMIHGPVPRKAAPVSGEFRSPVLPRVLLPPSPLTTPTKSPEPKPVVLSDQVTNVTVEDQVPSAEEFLSPLGSPASEVPPTSLTIAPSHLLVDVEDPPRSPRSTHSPLDIFHQLWPRVNQEMVHLNEARALSAEGSVINPIEVAVTQPVGLESHVAEESLPASTAASSVYEARERYETCQVSRVPSTKSIVDGYGTPSSTPSNDQKSHCITQQSPAGDQQEIVTANVPCLDSAFVGDANVPDGQIFPPGAEFVKGWHMMNTGVLPWPTTAEVLFVAGEMFASECSAALRAKVGIVHPGQALDIWTGDLKAPDAPGRYVGYWRLSDGQGNFFGSSVWIDLTVADHNSDQASEQSLASSSMVMPSAHPTNSVNASDLQDAPQPSLPSTKTVTDELEDAESDISSVSLVSVPTSDDEDMEWQDTRTHSEPLEYVVLYDNNPEE</sequence>
<evidence type="ECO:0000259" key="6">
    <source>
        <dbReference type="PROSITE" id="PS50135"/>
    </source>
</evidence>
<dbReference type="InterPro" id="IPR032350">
    <property type="entry name" value="Nbr1_FW"/>
</dbReference>
<dbReference type="PROSITE" id="PS50135">
    <property type="entry name" value="ZF_ZZ_2"/>
    <property type="match status" value="1"/>
</dbReference>
<dbReference type="Pfam" id="PF00569">
    <property type="entry name" value="ZZ"/>
    <property type="match status" value="2"/>
</dbReference>
<dbReference type="Gene3D" id="3.30.60.90">
    <property type="match status" value="3"/>
</dbReference>
<reference evidence="7" key="1">
    <citation type="submission" date="2019-10" db="EMBL/GenBank/DDBJ databases">
        <authorList>
            <consortium name="DOE Joint Genome Institute"/>
            <person name="Kuo A."/>
            <person name="Miyauchi S."/>
            <person name="Kiss E."/>
            <person name="Drula E."/>
            <person name="Kohler A."/>
            <person name="Sanchez-Garcia M."/>
            <person name="Andreopoulos B."/>
            <person name="Barry K.W."/>
            <person name="Bonito G."/>
            <person name="Buee M."/>
            <person name="Carver A."/>
            <person name="Chen C."/>
            <person name="Cichocki N."/>
            <person name="Clum A."/>
            <person name="Culley D."/>
            <person name="Crous P.W."/>
            <person name="Fauchery L."/>
            <person name="Girlanda M."/>
            <person name="Hayes R."/>
            <person name="Keri Z."/>
            <person name="LaButti K."/>
            <person name="Lipzen A."/>
            <person name="Lombard V."/>
            <person name="Magnuson J."/>
            <person name="Maillard F."/>
            <person name="Morin E."/>
            <person name="Murat C."/>
            <person name="Nolan M."/>
            <person name="Ohm R."/>
            <person name="Pangilinan J."/>
            <person name="Pereira M."/>
            <person name="Perotto S."/>
            <person name="Peter M."/>
            <person name="Riley R."/>
            <person name="Sitrit Y."/>
            <person name="Stielow B."/>
            <person name="Szollosi G."/>
            <person name="Zifcakova L."/>
            <person name="Stursova M."/>
            <person name="Spatafora J.W."/>
            <person name="Tedersoo L."/>
            <person name="Vaario L.-M."/>
            <person name="Yamada A."/>
            <person name="Yan M."/>
            <person name="Wang P."/>
            <person name="Xu J."/>
            <person name="Bruns T."/>
            <person name="Baldrian P."/>
            <person name="Vilgalys R."/>
            <person name="Henrissat B."/>
            <person name="Grigoriev I.V."/>
            <person name="Hibbett D."/>
            <person name="Nagy L.G."/>
            <person name="Martin F.M."/>
        </authorList>
    </citation>
    <scope>NUCLEOTIDE SEQUENCE</scope>
    <source>
        <strain evidence="7">BED1</strain>
    </source>
</reference>
<gene>
    <name evidence="7" type="ORF">L210DRAFT_12381</name>
</gene>
<feature type="compositionally biased region" description="Polar residues" evidence="5">
    <location>
        <begin position="425"/>
        <end position="441"/>
    </location>
</feature>
<feature type="compositionally biased region" description="Polar residues" evidence="5">
    <location>
        <begin position="944"/>
        <end position="970"/>
    </location>
</feature>
<evidence type="ECO:0000256" key="1">
    <source>
        <dbReference type="ARBA" id="ARBA00022723"/>
    </source>
</evidence>
<dbReference type="CDD" id="cd14947">
    <property type="entry name" value="NBR1_like"/>
    <property type="match status" value="1"/>
</dbReference>
<evidence type="ECO:0000256" key="5">
    <source>
        <dbReference type="SAM" id="MobiDB-lite"/>
    </source>
</evidence>
<evidence type="ECO:0000256" key="4">
    <source>
        <dbReference type="PROSITE-ProRule" id="PRU00228"/>
    </source>
</evidence>
<dbReference type="InterPro" id="IPR013783">
    <property type="entry name" value="Ig-like_fold"/>
</dbReference>
<organism evidence="7 8">
    <name type="scientific">Boletus edulis BED1</name>
    <dbReference type="NCBI Taxonomy" id="1328754"/>
    <lineage>
        <taxon>Eukaryota</taxon>
        <taxon>Fungi</taxon>
        <taxon>Dikarya</taxon>
        <taxon>Basidiomycota</taxon>
        <taxon>Agaricomycotina</taxon>
        <taxon>Agaricomycetes</taxon>
        <taxon>Agaricomycetidae</taxon>
        <taxon>Boletales</taxon>
        <taxon>Boletineae</taxon>
        <taxon>Boletaceae</taxon>
        <taxon>Boletoideae</taxon>
        <taxon>Boletus</taxon>
    </lineage>
</organism>
<dbReference type="InterPro" id="IPR000433">
    <property type="entry name" value="Znf_ZZ"/>
</dbReference>
<proteinExistence type="predicted"/>
<keyword evidence="2 4" id="KW-0863">Zinc-finger</keyword>
<evidence type="ECO:0000256" key="3">
    <source>
        <dbReference type="ARBA" id="ARBA00022833"/>
    </source>
</evidence>
<dbReference type="CDD" id="cd02340">
    <property type="entry name" value="ZZ_NBR1_like"/>
    <property type="match status" value="2"/>
</dbReference>
<reference evidence="7" key="2">
    <citation type="journal article" date="2020" name="Nat. Commun.">
        <title>Large-scale genome sequencing of mycorrhizal fungi provides insights into the early evolution of symbiotic traits.</title>
        <authorList>
            <person name="Miyauchi S."/>
            <person name="Kiss E."/>
            <person name="Kuo A."/>
            <person name="Drula E."/>
            <person name="Kohler A."/>
            <person name="Sanchez-Garcia M."/>
            <person name="Morin E."/>
            <person name="Andreopoulos B."/>
            <person name="Barry K.W."/>
            <person name="Bonito G."/>
            <person name="Buee M."/>
            <person name="Carver A."/>
            <person name="Chen C."/>
            <person name="Cichocki N."/>
            <person name="Clum A."/>
            <person name="Culley D."/>
            <person name="Crous P.W."/>
            <person name="Fauchery L."/>
            <person name="Girlanda M."/>
            <person name="Hayes R.D."/>
            <person name="Keri Z."/>
            <person name="LaButti K."/>
            <person name="Lipzen A."/>
            <person name="Lombard V."/>
            <person name="Magnuson J."/>
            <person name="Maillard F."/>
            <person name="Murat C."/>
            <person name="Nolan M."/>
            <person name="Ohm R.A."/>
            <person name="Pangilinan J."/>
            <person name="Pereira M.F."/>
            <person name="Perotto S."/>
            <person name="Peter M."/>
            <person name="Pfister S."/>
            <person name="Riley R."/>
            <person name="Sitrit Y."/>
            <person name="Stielow J.B."/>
            <person name="Szollosi G."/>
            <person name="Zifcakova L."/>
            <person name="Stursova M."/>
            <person name="Spatafora J.W."/>
            <person name="Tedersoo L."/>
            <person name="Vaario L.M."/>
            <person name="Yamada A."/>
            <person name="Yan M."/>
            <person name="Wang P."/>
            <person name="Xu J."/>
            <person name="Bruns T."/>
            <person name="Baldrian P."/>
            <person name="Vilgalys R."/>
            <person name="Dunand C."/>
            <person name="Henrissat B."/>
            <person name="Grigoriev I.V."/>
            <person name="Hibbett D."/>
            <person name="Nagy L.G."/>
            <person name="Martin F.M."/>
        </authorList>
    </citation>
    <scope>NUCLEOTIDE SEQUENCE</scope>
    <source>
        <strain evidence="7">BED1</strain>
    </source>
</reference>
<dbReference type="GO" id="GO:0008270">
    <property type="term" value="F:zinc ion binding"/>
    <property type="evidence" value="ECO:0007669"/>
    <property type="project" value="UniProtKB-KW"/>
</dbReference>
<dbReference type="PANTHER" id="PTHR20930:SF0">
    <property type="entry name" value="PROTEIN ILRUN"/>
    <property type="match status" value="1"/>
</dbReference>
<feature type="domain" description="ZZ-type" evidence="6">
    <location>
        <begin position="352"/>
        <end position="406"/>
    </location>
</feature>
<dbReference type="CDD" id="cd02249">
    <property type="entry name" value="ZZ"/>
    <property type="match status" value="1"/>
</dbReference>
<keyword evidence="3" id="KW-0862">Zinc</keyword>
<keyword evidence="8" id="KW-1185">Reference proteome</keyword>
<dbReference type="SUPFAM" id="SSF57850">
    <property type="entry name" value="RING/U-box"/>
    <property type="match status" value="4"/>
</dbReference>
<feature type="region of interest" description="Disordered" evidence="5">
    <location>
        <begin position="418"/>
        <end position="445"/>
    </location>
</feature>
<comment type="caution">
    <text evidence="7">The sequence shown here is derived from an EMBL/GenBank/DDBJ whole genome shotgun (WGS) entry which is preliminary data.</text>
</comment>
<dbReference type="PANTHER" id="PTHR20930">
    <property type="entry name" value="OVARIAN CARCINOMA ANTIGEN CA125-RELATED"/>
    <property type="match status" value="1"/>
</dbReference>
<evidence type="ECO:0000313" key="7">
    <source>
        <dbReference type="EMBL" id="KAF8445681.1"/>
    </source>
</evidence>
<keyword evidence="1" id="KW-0479">Metal-binding</keyword>
<protein>
    <recommendedName>
        <fullName evidence="6">ZZ-type domain-containing protein</fullName>
    </recommendedName>
</protein>